<dbReference type="Pfam" id="PF18157">
    <property type="entry name" value="MID_pPIWI_RE"/>
    <property type="match status" value="1"/>
</dbReference>
<proteinExistence type="predicted"/>
<dbReference type="EMBL" id="JADEXF010000536">
    <property type="protein sequence ID" value="MBE9106441.1"/>
    <property type="molecule type" value="Genomic_DNA"/>
</dbReference>
<evidence type="ECO:0000256" key="1">
    <source>
        <dbReference type="SAM" id="MobiDB-lite"/>
    </source>
</evidence>
<feature type="domain" description="pPIWI-RE RNaseH" evidence="2">
    <location>
        <begin position="399"/>
        <end position="614"/>
    </location>
</feature>
<sequence>MCWREKPIVYHHLSIRHWLTKPLKVPYPGVKAHIGDNHRWLDGQRQPFCFIPLMMKRYGKEMKWPQAISNLFSLNDSQLPDANNFVSNPNHNWSGVNTIPSGIQAAIAYTSKLGEPPCFSGVSPQDLASLDQAIEARLPVQRVGEAERVTGNVFIFWPSEKPKQKIVPLLTNEENQSKKPKKAKNSDDPNHSHTPMLRPKLAAPAVFREAENPLRTILVLWETPQCRDALITEICQLLYLSPTNVENIYEGLYGSLCIKTQHVGDLTQNLEIKSFSEVRKTYQQQRPDLLAERINNIAAFIPQTKELSGALIEIRSKPPVSEADPKLAWRIGAIKAGYLTQHIHRVTYTTKAGEEKLKKSGLEPVKRAVSDLLRQFGILPDTPLINSKKDGIAPDVWLTCFYVLRRTRKTNSENIPKTVVLMIRVNPITAKVELTTPALFHKQGWVSYPVGLAHLSAEDWNPSSFDESNEEIDDAQKRYEQTQEQRLINKFVADCLQECLNTPITDKKPPRVLFMVEAQNARKMLNWLQNQNLLTNDPLKVLKHYLSQEQINRLWVVRLRVADNGEVPVAIVKDSPGSRTSGVYRWQGVCDDGERSLYLSVRKPLNTEKHILRTWQSRLDNGSRQPGKA</sequence>
<name>A0ABR9U1A7_9NOSO</name>
<evidence type="ECO:0000313" key="6">
    <source>
        <dbReference type="Proteomes" id="UP000647836"/>
    </source>
</evidence>
<keyword evidence="6" id="KW-1185">Reference proteome</keyword>
<dbReference type="RefSeq" id="WP_194045435.1">
    <property type="nucleotide sequence ID" value="NZ_JADEXF010000536.1"/>
</dbReference>
<feature type="region of interest" description="Disordered" evidence="1">
    <location>
        <begin position="167"/>
        <end position="197"/>
    </location>
</feature>
<dbReference type="InterPro" id="IPR025085">
    <property type="entry name" value="pPIWI_RE_X"/>
</dbReference>
<gene>
    <name evidence="5" type="ORF">IQ229_16350</name>
</gene>
<dbReference type="InterPro" id="IPR040496">
    <property type="entry name" value="MID_pPIWI_RE"/>
</dbReference>
<reference evidence="5 6" key="1">
    <citation type="submission" date="2020-10" db="EMBL/GenBank/DDBJ databases">
        <authorList>
            <person name="Castelo-Branco R."/>
            <person name="Eusebio N."/>
            <person name="Adriana R."/>
            <person name="Vieira A."/>
            <person name="Brugerolle De Fraissinette N."/>
            <person name="Rezende De Castro R."/>
            <person name="Schneider M.P."/>
            <person name="Vasconcelos V."/>
            <person name="Leao P.N."/>
        </authorList>
    </citation>
    <scope>NUCLEOTIDE SEQUENCE [LARGE SCALE GENOMIC DNA]</scope>
    <source>
        <strain evidence="5 6">LEGE 07299</strain>
    </source>
</reference>
<dbReference type="Pfam" id="PF13032">
    <property type="entry name" value="RNaseH_pPIWI_RE"/>
    <property type="match status" value="1"/>
</dbReference>
<evidence type="ECO:0000259" key="4">
    <source>
        <dbReference type="Pfam" id="PF18157"/>
    </source>
</evidence>
<accession>A0ABR9U1A7</accession>
<evidence type="ECO:0000259" key="3">
    <source>
        <dbReference type="Pfam" id="PF13111"/>
    </source>
</evidence>
<organism evidence="5 6">
    <name type="scientific">Nostoc cf. edaphicum LEGE 07299</name>
    <dbReference type="NCBI Taxonomy" id="2777974"/>
    <lineage>
        <taxon>Bacteria</taxon>
        <taxon>Bacillati</taxon>
        <taxon>Cyanobacteriota</taxon>
        <taxon>Cyanophyceae</taxon>
        <taxon>Nostocales</taxon>
        <taxon>Nostocaceae</taxon>
        <taxon>Nostoc</taxon>
    </lineage>
</organism>
<protein>
    <submittedName>
        <fullName evidence="5">DUF3893 domain-containing protein</fullName>
    </submittedName>
</protein>
<feature type="non-terminal residue" evidence="5">
    <location>
        <position position="629"/>
    </location>
</feature>
<evidence type="ECO:0000259" key="2">
    <source>
        <dbReference type="Pfam" id="PF13032"/>
    </source>
</evidence>
<feature type="domain" description="Prokaryotic pPIWI-RE MID" evidence="4">
    <location>
        <begin position="251"/>
        <end position="382"/>
    </location>
</feature>
<dbReference type="Pfam" id="PF13111">
    <property type="entry name" value="pPIWI_RE_X"/>
    <property type="match status" value="1"/>
</dbReference>
<feature type="domain" description="pPIWI-RE module N-terminal" evidence="3">
    <location>
        <begin position="3"/>
        <end position="203"/>
    </location>
</feature>
<dbReference type="InterPro" id="IPR024996">
    <property type="entry name" value="RNaseH_pPIWI_RE"/>
</dbReference>
<comment type="caution">
    <text evidence="5">The sequence shown here is derived from an EMBL/GenBank/DDBJ whole genome shotgun (WGS) entry which is preliminary data.</text>
</comment>
<evidence type="ECO:0000313" key="5">
    <source>
        <dbReference type="EMBL" id="MBE9106441.1"/>
    </source>
</evidence>
<dbReference type="Proteomes" id="UP000647836">
    <property type="component" value="Unassembled WGS sequence"/>
</dbReference>